<gene>
    <name evidence="3" type="ORF">C8D92_107163</name>
    <name evidence="2" type="ORF">CF392_00610</name>
</gene>
<dbReference type="RefSeq" id="WP_095609530.1">
    <property type="nucleotide sequence ID" value="NZ_NMPM01000004.1"/>
</dbReference>
<dbReference type="InterPro" id="IPR007791">
    <property type="entry name" value="DjlA_N"/>
</dbReference>
<reference evidence="2 4" key="1">
    <citation type="submission" date="2017-07" db="EMBL/GenBank/DDBJ databases">
        <title>Tamlnaduibacter salinus (Mi-7) genome sequencing.</title>
        <authorList>
            <person name="Verma A."/>
            <person name="Krishnamurthi S."/>
        </authorList>
    </citation>
    <scope>NUCLEOTIDE SEQUENCE [LARGE SCALE GENOMIC DNA]</scope>
    <source>
        <strain evidence="2 4">Mi-7</strain>
    </source>
</reference>
<keyword evidence="4" id="KW-1185">Reference proteome</keyword>
<accession>A0A2A2I7T1</accession>
<dbReference type="InterPro" id="IPR029024">
    <property type="entry name" value="TerB-like"/>
</dbReference>
<evidence type="ECO:0000313" key="4">
    <source>
        <dbReference type="Proteomes" id="UP000218332"/>
    </source>
</evidence>
<dbReference type="EMBL" id="NMPM01000004">
    <property type="protein sequence ID" value="PAV27448.1"/>
    <property type="molecule type" value="Genomic_DNA"/>
</dbReference>
<reference evidence="3 5" key="2">
    <citation type="submission" date="2018-04" db="EMBL/GenBank/DDBJ databases">
        <title>Genomic Encyclopedia of Type Strains, Phase IV (KMG-IV): sequencing the most valuable type-strain genomes for metagenomic binning, comparative biology and taxonomic classification.</title>
        <authorList>
            <person name="Goeker M."/>
        </authorList>
    </citation>
    <scope>NUCLEOTIDE SEQUENCE [LARGE SCALE GENOMIC DNA]</scope>
    <source>
        <strain evidence="3 5">DSM 28688</strain>
    </source>
</reference>
<comment type="caution">
    <text evidence="2">The sequence shown here is derived from an EMBL/GenBank/DDBJ whole genome shotgun (WGS) entry which is preliminary data.</text>
</comment>
<dbReference type="Gene3D" id="1.10.3680.10">
    <property type="entry name" value="TerB-like"/>
    <property type="match status" value="1"/>
</dbReference>
<proteinExistence type="predicted"/>
<dbReference type="EMBL" id="QEKQ01000007">
    <property type="protein sequence ID" value="PVY75440.1"/>
    <property type="molecule type" value="Genomic_DNA"/>
</dbReference>
<sequence length="151" mass="17434">MLDALKNLFEKDPAHTDSEPDDRELAIAATALMVELARIDESEDEVELTTIIDCAVRTGDVSHQEAHAILRDARHNATDATSLYEFTDRLNRHLDQGQKQRILIDIWRVAFADGRIDQYEEHLIRRIAELLHLNHREYMEARHHAEQSLSS</sequence>
<dbReference type="SUPFAM" id="SSF158682">
    <property type="entry name" value="TerB-like"/>
    <property type="match status" value="1"/>
</dbReference>
<evidence type="ECO:0000313" key="3">
    <source>
        <dbReference type="EMBL" id="PVY75440.1"/>
    </source>
</evidence>
<dbReference type="Proteomes" id="UP000218332">
    <property type="component" value="Unassembled WGS sequence"/>
</dbReference>
<evidence type="ECO:0000259" key="1">
    <source>
        <dbReference type="Pfam" id="PF05099"/>
    </source>
</evidence>
<dbReference type="Pfam" id="PF05099">
    <property type="entry name" value="TerB"/>
    <property type="match status" value="1"/>
</dbReference>
<dbReference type="Proteomes" id="UP000245887">
    <property type="component" value="Unassembled WGS sequence"/>
</dbReference>
<organism evidence="2 4">
    <name type="scientific">Tamilnaduibacter salinus</name>
    <dbReference type="NCBI Taxonomy" id="1484056"/>
    <lineage>
        <taxon>Bacteria</taxon>
        <taxon>Pseudomonadati</taxon>
        <taxon>Pseudomonadota</taxon>
        <taxon>Gammaproteobacteria</taxon>
        <taxon>Pseudomonadales</taxon>
        <taxon>Marinobacteraceae</taxon>
        <taxon>Tamilnaduibacter</taxon>
    </lineage>
</organism>
<evidence type="ECO:0000313" key="2">
    <source>
        <dbReference type="EMBL" id="PAV27448.1"/>
    </source>
</evidence>
<dbReference type="AlphaFoldDB" id="A0A2A2I7T1"/>
<dbReference type="OrthoDB" id="5294347at2"/>
<protein>
    <submittedName>
        <fullName evidence="3">Putative tellurite resistance protein B-like protein</fullName>
    </submittedName>
</protein>
<feature type="domain" description="Co-chaperone DjlA N-terminal" evidence="1">
    <location>
        <begin position="27"/>
        <end position="143"/>
    </location>
</feature>
<evidence type="ECO:0000313" key="5">
    <source>
        <dbReference type="Proteomes" id="UP000245887"/>
    </source>
</evidence>
<dbReference type="CDD" id="cd07313">
    <property type="entry name" value="terB_like_2"/>
    <property type="match status" value="1"/>
</dbReference>
<name>A0A2A2I7T1_9GAMM</name>